<keyword evidence="11" id="KW-1185">Reference proteome</keyword>
<dbReference type="GO" id="GO:0000407">
    <property type="term" value="C:phagophore assembly site"/>
    <property type="evidence" value="ECO:0007669"/>
    <property type="project" value="TreeGrafter"/>
</dbReference>
<dbReference type="GO" id="GO:0032456">
    <property type="term" value="P:endocytic recycling"/>
    <property type="evidence" value="ECO:0007669"/>
    <property type="project" value="TreeGrafter"/>
</dbReference>
<accession>A0A5E4PM46</accession>
<feature type="domain" description="PX" evidence="9">
    <location>
        <begin position="40"/>
        <end position="158"/>
    </location>
</feature>
<dbReference type="InterPro" id="IPR001683">
    <property type="entry name" value="PX_dom"/>
</dbReference>
<organism evidence="10 11">
    <name type="scientific">Leptidea sinapis</name>
    <dbReference type="NCBI Taxonomy" id="189913"/>
    <lineage>
        <taxon>Eukaryota</taxon>
        <taxon>Metazoa</taxon>
        <taxon>Ecdysozoa</taxon>
        <taxon>Arthropoda</taxon>
        <taxon>Hexapoda</taxon>
        <taxon>Insecta</taxon>
        <taxon>Pterygota</taxon>
        <taxon>Neoptera</taxon>
        <taxon>Endopterygota</taxon>
        <taxon>Lepidoptera</taxon>
        <taxon>Glossata</taxon>
        <taxon>Ditrysia</taxon>
        <taxon>Papilionoidea</taxon>
        <taxon>Pieridae</taxon>
        <taxon>Dismorphiinae</taxon>
        <taxon>Leptidea</taxon>
    </lineage>
</organism>
<dbReference type="Proteomes" id="UP000324832">
    <property type="component" value="Unassembled WGS sequence"/>
</dbReference>
<keyword evidence="6" id="KW-0446">Lipid-binding</keyword>
<evidence type="ECO:0000256" key="8">
    <source>
        <dbReference type="SAM" id="MobiDB-lite"/>
    </source>
</evidence>
<evidence type="ECO:0000256" key="2">
    <source>
        <dbReference type="ARBA" id="ARBA00004496"/>
    </source>
</evidence>
<evidence type="ECO:0000259" key="9">
    <source>
        <dbReference type="PROSITE" id="PS50195"/>
    </source>
</evidence>
<feature type="region of interest" description="Disordered" evidence="8">
    <location>
        <begin position="1"/>
        <end position="31"/>
    </location>
</feature>
<dbReference type="GO" id="GO:0005769">
    <property type="term" value="C:early endosome"/>
    <property type="evidence" value="ECO:0007669"/>
    <property type="project" value="TreeGrafter"/>
</dbReference>
<dbReference type="AlphaFoldDB" id="A0A5E4PM46"/>
<dbReference type="GO" id="GO:0016020">
    <property type="term" value="C:membrane"/>
    <property type="evidence" value="ECO:0007669"/>
    <property type="project" value="UniProtKB-SubCell"/>
</dbReference>
<dbReference type="GO" id="GO:0034727">
    <property type="term" value="P:piecemeal microautophagy of the nucleus"/>
    <property type="evidence" value="ECO:0007669"/>
    <property type="project" value="TreeGrafter"/>
</dbReference>
<comment type="similarity">
    <text evidence="3">Belongs to the sorting nexin family.</text>
</comment>
<gene>
    <name evidence="10" type="ORF">LSINAPIS_LOCUS585</name>
</gene>
<dbReference type="PROSITE" id="PS50195">
    <property type="entry name" value="PX"/>
    <property type="match status" value="1"/>
</dbReference>
<keyword evidence="7" id="KW-0472">Membrane</keyword>
<sequence length="300" mass="33437">MASESSSAVLELNDADGTDTEVGSVTDDREGTPLIMETGMDIAVKVDAPMKQLSTMETFVTYRVRCVCGRWPCPPYTRRRFNHFKLLHKRLSSSYPLVAVPPLPPLHSARQQLDRYSPSFVAIRTLALDTFLQRISKHPILTHDEDLRLFLTTPDDELDKTRAEIKCILLDLADKQVAIHSQSLLGWEYALKLSTEADVTQMFKTVSKTAVQNLSPSKCQSFDVETDSDDDKTSGRYSLGDERIKSELNGDRVSTCVDTSGDKTGVSDKVIDTVESVFEKTSVTDDSECVKISDPLQDFS</sequence>
<reference evidence="10 11" key="1">
    <citation type="submission" date="2017-07" db="EMBL/GenBank/DDBJ databases">
        <authorList>
            <person name="Talla V."/>
            <person name="Backstrom N."/>
        </authorList>
    </citation>
    <scope>NUCLEOTIDE SEQUENCE [LARGE SCALE GENOMIC DNA]</scope>
</reference>
<dbReference type="PANTHER" id="PTHR45949:SF2">
    <property type="entry name" value="SORTING NEXIN-4"/>
    <property type="match status" value="1"/>
</dbReference>
<evidence type="ECO:0000313" key="10">
    <source>
        <dbReference type="EMBL" id="VVC86838.1"/>
    </source>
</evidence>
<proteinExistence type="inferred from homology"/>
<evidence type="ECO:0000256" key="1">
    <source>
        <dbReference type="ARBA" id="ARBA00004170"/>
    </source>
</evidence>
<comment type="subcellular location">
    <subcellularLocation>
        <location evidence="2">Cytoplasm</location>
    </subcellularLocation>
    <subcellularLocation>
        <location evidence="1">Membrane</location>
        <topology evidence="1">Peripheral membrane protein</topology>
    </subcellularLocation>
</comment>
<dbReference type="Pfam" id="PF00787">
    <property type="entry name" value="PX"/>
    <property type="match status" value="1"/>
</dbReference>
<keyword evidence="4" id="KW-0813">Transport</keyword>
<evidence type="ECO:0000256" key="5">
    <source>
        <dbReference type="ARBA" id="ARBA00022490"/>
    </source>
</evidence>
<dbReference type="GO" id="GO:0061709">
    <property type="term" value="P:reticulophagy"/>
    <property type="evidence" value="ECO:0007669"/>
    <property type="project" value="TreeGrafter"/>
</dbReference>
<dbReference type="GO" id="GO:0015031">
    <property type="term" value="P:protein transport"/>
    <property type="evidence" value="ECO:0007669"/>
    <property type="project" value="TreeGrafter"/>
</dbReference>
<protein>
    <recommendedName>
        <fullName evidence="9">PX domain-containing protein</fullName>
    </recommendedName>
</protein>
<evidence type="ECO:0000313" key="11">
    <source>
        <dbReference type="Proteomes" id="UP000324832"/>
    </source>
</evidence>
<evidence type="ECO:0000256" key="3">
    <source>
        <dbReference type="ARBA" id="ARBA00010883"/>
    </source>
</evidence>
<dbReference type="SMART" id="SM00312">
    <property type="entry name" value="PX"/>
    <property type="match status" value="1"/>
</dbReference>
<dbReference type="GO" id="GO:0000422">
    <property type="term" value="P:autophagy of mitochondrion"/>
    <property type="evidence" value="ECO:0007669"/>
    <property type="project" value="TreeGrafter"/>
</dbReference>
<dbReference type="PANTHER" id="PTHR45949">
    <property type="entry name" value="SORTING NEXIN-4"/>
    <property type="match status" value="1"/>
</dbReference>
<evidence type="ECO:0000256" key="6">
    <source>
        <dbReference type="ARBA" id="ARBA00023121"/>
    </source>
</evidence>
<keyword evidence="5" id="KW-0963">Cytoplasm</keyword>
<dbReference type="EMBL" id="FZQP02000027">
    <property type="protein sequence ID" value="VVC86838.1"/>
    <property type="molecule type" value="Genomic_DNA"/>
</dbReference>
<evidence type="ECO:0000256" key="4">
    <source>
        <dbReference type="ARBA" id="ARBA00022448"/>
    </source>
</evidence>
<feature type="non-terminal residue" evidence="10">
    <location>
        <position position="300"/>
    </location>
</feature>
<dbReference type="GO" id="GO:0035091">
    <property type="term" value="F:phosphatidylinositol binding"/>
    <property type="evidence" value="ECO:0007669"/>
    <property type="project" value="InterPro"/>
</dbReference>
<dbReference type="InterPro" id="IPR036871">
    <property type="entry name" value="PX_dom_sf"/>
</dbReference>
<evidence type="ECO:0000256" key="7">
    <source>
        <dbReference type="ARBA" id="ARBA00023136"/>
    </source>
</evidence>
<dbReference type="SUPFAM" id="SSF64268">
    <property type="entry name" value="PX domain"/>
    <property type="match status" value="1"/>
</dbReference>
<name>A0A5E4PM46_9NEOP</name>
<dbReference type="Gene3D" id="3.30.1520.10">
    <property type="entry name" value="Phox-like domain"/>
    <property type="match status" value="1"/>
</dbReference>